<dbReference type="InterPro" id="IPR039424">
    <property type="entry name" value="SBP_5"/>
</dbReference>
<feature type="region of interest" description="Disordered" evidence="4">
    <location>
        <begin position="30"/>
        <end position="53"/>
    </location>
</feature>
<dbReference type="InterPro" id="IPR023765">
    <property type="entry name" value="SBP_5_CS"/>
</dbReference>
<evidence type="ECO:0000313" key="8">
    <source>
        <dbReference type="Proteomes" id="UP000295418"/>
    </source>
</evidence>
<comment type="similarity">
    <text evidence="2">Belongs to the bacterial solute-binding protein 5 family.</text>
</comment>
<dbReference type="SUPFAM" id="SSF53850">
    <property type="entry name" value="Periplasmic binding protein-like II"/>
    <property type="match status" value="1"/>
</dbReference>
<gene>
    <name evidence="7" type="ORF">E0485_18500</name>
</gene>
<accession>A0A4R4E8G5</accession>
<evidence type="ECO:0000256" key="2">
    <source>
        <dbReference type="ARBA" id="ARBA00005695"/>
    </source>
</evidence>
<dbReference type="CDD" id="cd00995">
    <property type="entry name" value="PBP2_NikA_DppA_OppA_like"/>
    <property type="match status" value="1"/>
</dbReference>
<dbReference type="Gene3D" id="3.40.190.10">
    <property type="entry name" value="Periplasmic binding protein-like II"/>
    <property type="match status" value="1"/>
</dbReference>
<evidence type="ECO:0000259" key="6">
    <source>
        <dbReference type="Pfam" id="PF00496"/>
    </source>
</evidence>
<dbReference type="GO" id="GO:0015833">
    <property type="term" value="P:peptide transport"/>
    <property type="evidence" value="ECO:0007669"/>
    <property type="project" value="TreeGrafter"/>
</dbReference>
<name>A0A4R4E8G5_9BACL</name>
<evidence type="ECO:0000256" key="4">
    <source>
        <dbReference type="SAM" id="MobiDB-lite"/>
    </source>
</evidence>
<dbReference type="PROSITE" id="PS51257">
    <property type="entry name" value="PROKAR_LIPOPROTEIN"/>
    <property type="match status" value="1"/>
</dbReference>
<keyword evidence="8" id="KW-1185">Reference proteome</keyword>
<dbReference type="InterPro" id="IPR000914">
    <property type="entry name" value="SBP_5_dom"/>
</dbReference>
<dbReference type="PANTHER" id="PTHR30290">
    <property type="entry name" value="PERIPLASMIC BINDING COMPONENT OF ABC TRANSPORTER"/>
    <property type="match status" value="1"/>
</dbReference>
<feature type="signal peptide" evidence="5">
    <location>
        <begin position="1"/>
        <end position="27"/>
    </location>
</feature>
<dbReference type="RefSeq" id="WP_132419552.1">
    <property type="nucleotide sequence ID" value="NZ_SKFG01000022.1"/>
</dbReference>
<feature type="chain" id="PRO_5038568984" evidence="5">
    <location>
        <begin position="28"/>
        <end position="576"/>
    </location>
</feature>
<dbReference type="EMBL" id="SKFG01000022">
    <property type="protein sequence ID" value="TCZ75140.1"/>
    <property type="molecule type" value="Genomic_DNA"/>
</dbReference>
<dbReference type="GO" id="GO:0042597">
    <property type="term" value="C:periplasmic space"/>
    <property type="evidence" value="ECO:0007669"/>
    <property type="project" value="UniProtKB-ARBA"/>
</dbReference>
<dbReference type="OrthoDB" id="9796817at2"/>
<proteinExistence type="inferred from homology"/>
<evidence type="ECO:0000256" key="1">
    <source>
        <dbReference type="ARBA" id="ARBA00004193"/>
    </source>
</evidence>
<dbReference type="Gene3D" id="3.90.76.10">
    <property type="entry name" value="Dipeptide-binding Protein, Domain 1"/>
    <property type="match status" value="1"/>
</dbReference>
<comment type="caution">
    <text evidence="7">The sequence shown here is derived from an EMBL/GenBank/DDBJ whole genome shotgun (WGS) entry which is preliminary data.</text>
</comment>
<comment type="subcellular location">
    <subcellularLocation>
        <location evidence="1">Cell membrane</location>
        <topology evidence="1">Lipid-anchor</topology>
    </subcellularLocation>
</comment>
<dbReference type="Pfam" id="PF00496">
    <property type="entry name" value="SBP_bac_5"/>
    <property type="match status" value="1"/>
</dbReference>
<evidence type="ECO:0000313" key="7">
    <source>
        <dbReference type="EMBL" id="TCZ75140.1"/>
    </source>
</evidence>
<dbReference type="PROSITE" id="PS01040">
    <property type="entry name" value="SBP_BACTERIAL_5"/>
    <property type="match status" value="1"/>
</dbReference>
<dbReference type="Gene3D" id="3.10.105.10">
    <property type="entry name" value="Dipeptide-binding Protein, Domain 3"/>
    <property type="match status" value="1"/>
</dbReference>
<dbReference type="PIRSF" id="PIRSF002741">
    <property type="entry name" value="MppA"/>
    <property type="match status" value="1"/>
</dbReference>
<feature type="compositionally biased region" description="Polar residues" evidence="4">
    <location>
        <begin position="33"/>
        <end position="42"/>
    </location>
</feature>
<dbReference type="InterPro" id="IPR030678">
    <property type="entry name" value="Peptide/Ni-bd"/>
</dbReference>
<keyword evidence="3 5" id="KW-0732">Signal</keyword>
<dbReference type="PANTHER" id="PTHR30290:SF81">
    <property type="entry name" value="OLIGOPEPTIDE-BINDING PROTEIN OPPA"/>
    <property type="match status" value="1"/>
</dbReference>
<dbReference type="Proteomes" id="UP000295418">
    <property type="component" value="Unassembled WGS sequence"/>
</dbReference>
<dbReference type="AlphaFoldDB" id="A0A4R4E8G5"/>
<evidence type="ECO:0000256" key="3">
    <source>
        <dbReference type="ARBA" id="ARBA00022729"/>
    </source>
</evidence>
<sequence>MKKQLYTLLAFTLTGSLALTACSSDKAAPAATGTPTVSTAAPQGSPAPADNGVPGIIKATDLSKIPEAAKKRTDTIIVGLTNPSGAFTPYFQQSGYDGNVSSVLFTPLVKIDKEGLPVPGLAEKWDVSEDQKTYTFHLRKDLKFSDGSPMTTEDVAFTWTLLHDKNYDGLNEVVEAGIVGGQAYKEGKATSIEGIKIIDPLTISVTLEDVNATALTVLGGDILSKAYYGKDYIFGELDYLKKLHEKPVSNGPYKLVKFVPGQEVRFVANEYYYAGKPKTENFIYKTTEGDTWQFIETGDTDFANFAATTDNIEKLKKLGFVDMVPTTASNYGFNKFNLEHDQLKDKRVRQALTYGLNRQLIYVDSRQGAATVANIPSSPILWSYTEEGINPYPYDPEKAKTLLNEAGWKVGSDGIREKDGKKLTIHYLGSKSKNTDIFIGVARENYAEIGVKFEPEQFPDFNTLSAKVDGGDYDMASFSTTIISDPSQGVSRFVKGETKGYNNPKIDELYAKGLATNDVEERKKIYHEMFQILNDELPIMFTSYSKSISAYSGRIAGIELNPLAGLAHSLPNWELK</sequence>
<feature type="domain" description="Solute-binding protein family 5" evidence="6">
    <location>
        <begin position="117"/>
        <end position="496"/>
    </location>
</feature>
<dbReference type="GO" id="GO:0043190">
    <property type="term" value="C:ATP-binding cassette (ABC) transporter complex"/>
    <property type="evidence" value="ECO:0007669"/>
    <property type="project" value="InterPro"/>
</dbReference>
<dbReference type="GO" id="GO:1904680">
    <property type="term" value="F:peptide transmembrane transporter activity"/>
    <property type="evidence" value="ECO:0007669"/>
    <property type="project" value="TreeGrafter"/>
</dbReference>
<reference evidence="7 8" key="1">
    <citation type="submission" date="2019-03" db="EMBL/GenBank/DDBJ databases">
        <authorList>
            <person name="Kim M.K.M."/>
        </authorList>
    </citation>
    <scope>NUCLEOTIDE SEQUENCE [LARGE SCALE GENOMIC DNA]</scope>
    <source>
        <strain evidence="7 8">18JY21-1</strain>
    </source>
</reference>
<dbReference type="FunFam" id="3.90.76.10:FF:000004">
    <property type="entry name" value="Peptide ABC transporter substrate-binding protein"/>
    <property type="match status" value="1"/>
</dbReference>
<evidence type="ECO:0000256" key="5">
    <source>
        <dbReference type="SAM" id="SignalP"/>
    </source>
</evidence>
<protein>
    <submittedName>
        <fullName evidence="7">ABC transporter substrate-binding protein</fullName>
    </submittedName>
</protein>
<organism evidence="7 8">
    <name type="scientific">Paenibacillus albiflavus</name>
    <dbReference type="NCBI Taxonomy" id="2545760"/>
    <lineage>
        <taxon>Bacteria</taxon>
        <taxon>Bacillati</taxon>
        <taxon>Bacillota</taxon>
        <taxon>Bacilli</taxon>
        <taxon>Bacillales</taxon>
        <taxon>Paenibacillaceae</taxon>
        <taxon>Paenibacillus</taxon>
    </lineage>
</organism>